<evidence type="ECO:0000313" key="1">
    <source>
        <dbReference type="EMBL" id="EHK97012.1"/>
    </source>
</evidence>
<comment type="caution">
    <text evidence="1">The sequence shown here is derived from an EMBL/GenBank/DDBJ whole genome shotgun (WGS) entry which is preliminary data.</text>
</comment>
<organism evidence="1 2">
    <name type="scientific">Glarea lozoyensis (strain ATCC 74030 / MF5533)</name>
    <dbReference type="NCBI Taxonomy" id="1104152"/>
    <lineage>
        <taxon>Eukaryota</taxon>
        <taxon>Fungi</taxon>
        <taxon>Dikarya</taxon>
        <taxon>Ascomycota</taxon>
        <taxon>Pezizomycotina</taxon>
        <taxon>Leotiomycetes</taxon>
        <taxon>Helotiales</taxon>
        <taxon>Helotiaceae</taxon>
        <taxon>Glarea</taxon>
    </lineage>
</organism>
<gene>
    <name evidence="1" type="ORF">M7I_7267</name>
</gene>
<dbReference type="HOGENOM" id="CLU_2441058_0_0_1"/>
<protein>
    <submittedName>
        <fullName evidence="1">Uncharacterized protein</fullName>
    </submittedName>
</protein>
<name>H0EWU3_GLAL7</name>
<keyword evidence="2" id="KW-1185">Reference proteome</keyword>
<proteinExistence type="predicted"/>
<dbReference type="InParanoid" id="H0EWU3"/>
<dbReference type="EMBL" id="AGUE01000213">
    <property type="protein sequence ID" value="EHK97012.1"/>
    <property type="molecule type" value="Genomic_DNA"/>
</dbReference>
<reference evidence="1 2" key="1">
    <citation type="journal article" date="2012" name="Eukaryot. Cell">
        <title>Genome sequence of the fungus Glarea lozoyensis: the first genome sequence of a species from the Helotiaceae family.</title>
        <authorList>
            <person name="Youssar L."/>
            <person name="Gruening B.A."/>
            <person name="Erxleben A."/>
            <person name="Guenther S."/>
            <person name="Huettel W."/>
        </authorList>
    </citation>
    <scope>NUCLEOTIDE SEQUENCE [LARGE SCALE GENOMIC DNA]</scope>
    <source>
        <strain evidence="2">ATCC 74030 / MF5533</strain>
    </source>
</reference>
<sequence>MLVLCSYGTGMAWTSCAKPNLVPPDLACREPWLNVFASSKSCLSAAPLRKHTWPPLPGDIYDIPEIGVLCAGAPIVDQNSETGYTGMQIA</sequence>
<dbReference type="AlphaFoldDB" id="H0EWU3"/>
<accession>H0EWU3</accession>
<evidence type="ECO:0000313" key="2">
    <source>
        <dbReference type="Proteomes" id="UP000005446"/>
    </source>
</evidence>
<dbReference type="Proteomes" id="UP000005446">
    <property type="component" value="Unassembled WGS sequence"/>
</dbReference>